<dbReference type="SUPFAM" id="SSF46785">
    <property type="entry name" value="Winged helix' DNA-binding domain"/>
    <property type="match status" value="1"/>
</dbReference>
<dbReference type="InterPro" id="IPR039422">
    <property type="entry name" value="MarR/SlyA-like"/>
</dbReference>
<evidence type="ECO:0000313" key="4">
    <source>
        <dbReference type="Proteomes" id="UP000000742"/>
    </source>
</evidence>
<dbReference type="PANTHER" id="PTHR33164:SF99">
    <property type="entry name" value="MARR FAMILY REGULATORY PROTEIN"/>
    <property type="match status" value="1"/>
</dbReference>
<dbReference type="AlphaFoldDB" id="B7GEX0"/>
<dbReference type="PANTHER" id="PTHR33164">
    <property type="entry name" value="TRANSCRIPTIONAL REGULATOR, MARR FAMILY"/>
    <property type="match status" value="1"/>
</dbReference>
<dbReference type="GO" id="GO:0003700">
    <property type="term" value="F:DNA-binding transcription factor activity"/>
    <property type="evidence" value="ECO:0007669"/>
    <property type="project" value="InterPro"/>
</dbReference>
<dbReference type="Pfam" id="PF01047">
    <property type="entry name" value="MarR"/>
    <property type="match status" value="1"/>
</dbReference>
<keyword evidence="1" id="KW-0238">DNA-binding</keyword>
<dbReference type="InterPro" id="IPR000835">
    <property type="entry name" value="HTH_MarR-typ"/>
</dbReference>
<accession>B7GEX0</accession>
<dbReference type="STRING" id="491915.Aflv_2326"/>
<evidence type="ECO:0000313" key="3">
    <source>
        <dbReference type="EMBL" id="ACJ34683.1"/>
    </source>
</evidence>
<dbReference type="InterPro" id="IPR036388">
    <property type="entry name" value="WH-like_DNA-bd_sf"/>
</dbReference>
<organism evidence="3 4">
    <name type="scientific">Anoxybacillus flavithermus (strain DSM 21510 / WK1)</name>
    <dbReference type="NCBI Taxonomy" id="491915"/>
    <lineage>
        <taxon>Bacteria</taxon>
        <taxon>Bacillati</taxon>
        <taxon>Bacillota</taxon>
        <taxon>Bacilli</taxon>
        <taxon>Bacillales</taxon>
        <taxon>Anoxybacillaceae</taxon>
        <taxon>Anoxybacillus</taxon>
    </lineage>
</organism>
<dbReference type="GO" id="GO:0006950">
    <property type="term" value="P:response to stress"/>
    <property type="evidence" value="ECO:0007669"/>
    <property type="project" value="TreeGrafter"/>
</dbReference>
<dbReference type="KEGG" id="afl:Aflv_2326"/>
<feature type="domain" description="HTH marR-type" evidence="2">
    <location>
        <begin position="5"/>
        <end position="142"/>
    </location>
</feature>
<name>B7GEX0_ANOFW</name>
<proteinExistence type="predicted"/>
<dbReference type="EMBL" id="CP000922">
    <property type="protein sequence ID" value="ACJ34683.1"/>
    <property type="molecule type" value="Genomic_DNA"/>
</dbReference>
<reference evidence="3 4" key="1">
    <citation type="journal article" date="2008" name="Genome Biol.">
        <title>Encapsulated in silica: genome, proteome and physiology of the thermophilic bacterium Anoxybacillus flavithermus WK1.</title>
        <authorList>
            <person name="Saw J.H."/>
            <person name="Mountain B.W."/>
            <person name="Feng L."/>
            <person name="Omelchenko M.V."/>
            <person name="Hou S."/>
            <person name="Saito J.A."/>
            <person name="Stott M.B."/>
            <person name="Li D."/>
            <person name="Zhao G."/>
            <person name="Wu J."/>
            <person name="Galperin M.Y."/>
            <person name="Koonin E.V."/>
            <person name="Makarova K.S."/>
            <person name="Wolf Y.I."/>
            <person name="Rigden D.J."/>
            <person name="Dunfield P.F."/>
            <person name="Wang L."/>
            <person name="Alam M."/>
        </authorList>
    </citation>
    <scope>NUCLEOTIDE SEQUENCE [LARGE SCALE GENOMIC DNA]</scope>
    <source>
        <strain evidence="4">DSM 21510 / WK1</strain>
    </source>
</reference>
<evidence type="ECO:0000256" key="1">
    <source>
        <dbReference type="ARBA" id="ARBA00023125"/>
    </source>
</evidence>
<dbReference type="InterPro" id="IPR036390">
    <property type="entry name" value="WH_DNA-bd_sf"/>
</dbReference>
<evidence type="ECO:0000259" key="2">
    <source>
        <dbReference type="PROSITE" id="PS50995"/>
    </source>
</evidence>
<sequence length="149" mass="17488">MCMEQTPFTALVERLEHAFSLALRKLAADLAKEEIGLTKPQFFILNLLSKRGKCTVSELADEMFVKPSAITTMIDRLYKSGFVLRDRDEEDRRVVYVQLSEKGREMLEHARAERRKIIERYLSQLQFDELEQFVYIIEKIAAINEKEEK</sequence>
<dbReference type="SMART" id="SM00347">
    <property type="entry name" value="HTH_MARR"/>
    <property type="match status" value="1"/>
</dbReference>
<dbReference type="PRINTS" id="PR00598">
    <property type="entry name" value="HTHMARR"/>
</dbReference>
<dbReference type="HOGENOM" id="CLU_083287_27_4_9"/>
<dbReference type="PROSITE" id="PS50995">
    <property type="entry name" value="HTH_MARR_2"/>
    <property type="match status" value="1"/>
</dbReference>
<dbReference type="CDD" id="cd00090">
    <property type="entry name" value="HTH_ARSR"/>
    <property type="match status" value="1"/>
</dbReference>
<dbReference type="Proteomes" id="UP000000742">
    <property type="component" value="Chromosome"/>
</dbReference>
<dbReference type="eggNOG" id="COG1846">
    <property type="taxonomic scope" value="Bacteria"/>
</dbReference>
<dbReference type="Gene3D" id="1.10.10.10">
    <property type="entry name" value="Winged helix-like DNA-binding domain superfamily/Winged helix DNA-binding domain"/>
    <property type="match status" value="1"/>
</dbReference>
<protein>
    <submittedName>
        <fullName evidence="3">Transcriptional regulator, MarR family</fullName>
    </submittedName>
</protein>
<gene>
    <name evidence="3" type="ordered locus">Aflv_2326</name>
</gene>
<dbReference type="InterPro" id="IPR011991">
    <property type="entry name" value="ArsR-like_HTH"/>
</dbReference>
<dbReference type="GO" id="GO:0003677">
    <property type="term" value="F:DNA binding"/>
    <property type="evidence" value="ECO:0007669"/>
    <property type="project" value="UniProtKB-KW"/>
</dbReference>